<feature type="transmembrane region" description="Helical" evidence="1">
    <location>
        <begin position="55"/>
        <end position="77"/>
    </location>
</feature>
<keyword evidence="1" id="KW-0472">Membrane</keyword>
<feature type="domain" description="Acyltransferase 3" evidence="2">
    <location>
        <begin position="12"/>
        <end position="358"/>
    </location>
</feature>
<feature type="transmembrane region" description="Helical" evidence="1">
    <location>
        <begin position="338"/>
        <end position="361"/>
    </location>
</feature>
<feature type="transmembrane region" description="Helical" evidence="1">
    <location>
        <begin position="299"/>
        <end position="317"/>
    </location>
</feature>
<dbReference type="AlphaFoldDB" id="A0AAD9Z8N0"/>
<evidence type="ECO:0000256" key="1">
    <source>
        <dbReference type="SAM" id="Phobius"/>
    </source>
</evidence>
<feature type="transmembrane region" description="Helical" evidence="1">
    <location>
        <begin position="220"/>
        <end position="239"/>
    </location>
</feature>
<feature type="transmembrane region" description="Helical" evidence="1">
    <location>
        <begin position="149"/>
        <end position="167"/>
    </location>
</feature>
<protein>
    <recommendedName>
        <fullName evidence="2">Acyltransferase 3 domain-containing protein</fullName>
    </recommendedName>
</protein>
<keyword evidence="4" id="KW-1185">Reference proteome</keyword>
<feature type="transmembrane region" description="Helical" evidence="1">
    <location>
        <begin position="12"/>
        <end position="35"/>
    </location>
</feature>
<feature type="transmembrane region" description="Helical" evidence="1">
    <location>
        <begin position="251"/>
        <end position="271"/>
    </location>
</feature>
<evidence type="ECO:0000313" key="3">
    <source>
        <dbReference type="EMBL" id="KAK3171787.1"/>
    </source>
</evidence>
<name>A0AAD9Z8N0_9LECA</name>
<evidence type="ECO:0000259" key="2">
    <source>
        <dbReference type="Pfam" id="PF01757"/>
    </source>
</evidence>
<organism evidence="3 4">
    <name type="scientific">Lepraria neglecta</name>
    <dbReference type="NCBI Taxonomy" id="209136"/>
    <lineage>
        <taxon>Eukaryota</taxon>
        <taxon>Fungi</taxon>
        <taxon>Dikarya</taxon>
        <taxon>Ascomycota</taxon>
        <taxon>Pezizomycotina</taxon>
        <taxon>Lecanoromycetes</taxon>
        <taxon>OSLEUM clade</taxon>
        <taxon>Lecanoromycetidae</taxon>
        <taxon>Lecanorales</taxon>
        <taxon>Lecanorineae</taxon>
        <taxon>Stereocaulaceae</taxon>
        <taxon>Lepraria</taxon>
    </lineage>
</organism>
<feature type="transmembrane region" description="Helical" evidence="1">
    <location>
        <begin position="109"/>
        <end position="129"/>
    </location>
</feature>
<proteinExistence type="predicted"/>
<keyword evidence="1" id="KW-0812">Transmembrane</keyword>
<comment type="caution">
    <text evidence="3">The sequence shown here is derived from an EMBL/GenBank/DDBJ whole genome shotgun (WGS) entry which is preliminary data.</text>
</comment>
<dbReference type="PANTHER" id="PTHR23028">
    <property type="entry name" value="ACETYLTRANSFERASE"/>
    <property type="match status" value="1"/>
</dbReference>
<dbReference type="GO" id="GO:0016747">
    <property type="term" value="F:acyltransferase activity, transferring groups other than amino-acyl groups"/>
    <property type="evidence" value="ECO:0007669"/>
    <property type="project" value="InterPro"/>
</dbReference>
<feature type="transmembrane region" description="Helical" evidence="1">
    <location>
        <begin position="179"/>
        <end position="200"/>
    </location>
</feature>
<dbReference type="InterPro" id="IPR002656">
    <property type="entry name" value="Acyl_transf_3_dom"/>
</dbReference>
<dbReference type="EMBL" id="JASNWA010000008">
    <property type="protein sequence ID" value="KAK3171787.1"/>
    <property type="molecule type" value="Genomic_DNA"/>
</dbReference>
<sequence>MVPPQAPKRDVVWADGLRGIASVLVVTAHIARSLVPHLLSPAMSDKLPPTLFQLPFIRCLVMGRASVAAFALLAGYVNSLKPIKLSRAGNADAALSSVAKSSFRRTGRFMIPAVIATVCSWLVCQFGGYKVAHTADSAWIRDTSPSPSASFAAAFYDLFHSLGTTWLDGFNNYDRIQWTLTYLLQGSMMTYLTLFATVYVKPKWRFFVLAALYYFKWKGGDALIGFNVYCGMILAELTLDPDVQNYAAEHNFARSIASSTLIFLGLFFMSYPEENPSWTRWSGFLLNLGKYIFPTDVEYARYYPGFGANILTLGILFNDTAKRILSNSFFCWMGKLSFPIYLLHAPLIRTVLTWVLFGASVRPLQGKDADGNQLPQGWRPIANRWVCVIALPMFYVFLYRVANLWATHVDPVCGRVTNWFEELVFRDDAKAVEQKPLLMT</sequence>
<keyword evidence="1" id="KW-1133">Transmembrane helix</keyword>
<dbReference type="Proteomes" id="UP001276659">
    <property type="component" value="Unassembled WGS sequence"/>
</dbReference>
<feature type="transmembrane region" description="Helical" evidence="1">
    <location>
        <begin position="381"/>
        <end position="398"/>
    </location>
</feature>
<gene>
    <name evidence="3" type="ORF">OEA41_003871</name>
</gene>
<evidence type="ECO:0000313" key="4">
    <source>
        <dbReference type="Proteomes" id="UP001276659"/>
    </source>
</evidence>
<accession>A0AAD9Z8N0</accession>
<reference evidence="3" key="1">
    <citation type="submission" date="2022-11" db="EMBL/GenBank/DDBJ databases">
        <title>Chromosomal genome sequence assembly and mating type (MAT) locus characterization of the leprose asexual lichenized fungus Lepraria neglecta (Nyl.) Erichsen.</title>
        <authorList>
            <person name="Allen J.L."/>
            <person name="Pfeffer B."/>
        </authorList>
    </citation>
    <scope>NUCLEOTIDE SEQUENCE</scope>
    <source>
        <strain evidence="3">Allen 5258</strain>
    </source>
</reference>
<dbReference type="Pfam" id="PF01757">
    <property type="entry name" value="Acyl_transf_3"/>
    <property type="match status" value="1"/>
</dbReference>
<dbReference type="InterPro" id="IPR050879">
    <property type="entry name" value="Acyltransferase_3"/>
</dbReference>
<dbReference type="PANTHER" id="PTHR23028:SF128">
    <property type="entry name" value="ACYLTRANSFERASE 3 DOMAIN-CONTAINING PROTEIN"/>
    <property type="match status" value="1"/>
</dbReference>